<dbReference type="AlphaFoldDB" id="A0A3L9YWZ7"/>
<dbReference type="EMBL" id="REFC01000013">
    <property type="protein sequence ID" value="RMA58952.1"/>
    <property type="molecule type" value="Genomic_DNA"/>
</dbReference>
<evidence type="ECO:0000313" key="1">
    <source>
        <dbReference type="EMBL" id="RMA58952.1"/>
    </source>
</evidence>
<reference evidence="1 2" key="1">
    <citation type="submission" date="2018-10" db="EMBL/GenBank/DDBJ databases">
        <title>Genomic Encyclopedia of Archaeal and Bacterial Type Strains, Phase II (KMG-II): from individual species to whole genera.</title>
        <authorList>
            <person name="Goeker M."/>
        </authorList>
    </citation>
    <scope>NUCLEOTIDE SEQUENCE [LARGE SCALE GENOMIC DNA]</scope>
    <source>
        <strain evidence="1 2">DSM 23424</strain>
    </source>
</reference>
<proteinExistence type="predicted"/>
<keyword evidence="2" id="KW-1185">Reference proteome</keyword>
<name>A0A3L9YWZ7_9FLAO</name>
<gene>
    <name evidence="1" type="ORF">BXY75_2334</name>
</gene>
<evidence type="ECO:0000313" key="2">
    <source>
        <dbReference type="Proteomes" id="UP000271339"/>
    </source>
</evidence>
<dbReference type="Proteomes" id="UP000271339">
    <property type="component" value="Unassembled WGS sequence"/>
</dbReference>
<dbReference type="RefSeq" id="WP_121907888.1">
    <property type="nucleotide sequence ID" value="NZ_REFC01000013.1"/>
</dbReference>
<sequence>MKKIFFTIFIFLSFITQTIAEPGTNAILSRLTFSDTFDDKADRMELQIARFEKIVAAFNQGSLQKPLSINSLKKINREQQAERIASLVSE</sequence>
<accession>A0A3L9YWZ7</accession>
<comment type="caution">
    <text evidence="1">The sequence shown here is derived from an EMBL/GenBank/DDBJ whole genome shotgun (WGS) entry which is preliminary data.</text>
</comment>
<protein>
    <submittedName>
        <fullName evidence="1">Uncharacterized protein</fullName>
    </submittedName>
</protein>
<organism evidence="1 2">
    <name type="scientific">Ulvibacter antarcticus</name>
    <dbReference type="NCBI Taxonomy" id="442714"/>
    <lineage>
        <taxon>Bacteria</taxon>
        <taxon>Pseudomonadati</taxon>
        <taxon>Bacteroidota</taxon>
        <taxon>Flavobacteriia</taxon>
        <taxon>Flavobacteriales</taxon>
        <taxon>Flavobacteriaceae</taxon>
        <taxon>Ulvibacter</taxon>
    </lineage>
</organism>